<accession>A0A1G9UU62</accession>
<dbReference type="RefSeq" id="WP_091771076.1">
    <property type="nucleotide sequence ID" value="NZ_FNHG01000016.1"/>
</dbReference>
<dbReference type="PANTHER" id="PTHR34406:SF1">
    <property type="entry name" value="PROTEIN YCEI"/>
    <property type="match status" value="1"/>
</dbReference>
<dbReference type="InterPro" id="IPR007372">
    <property type="entry name" value="Lipid/polyisoprenoid-bd_YceI"/>
</dbReference>
<evidence type="ECO:0000256" key="1">
    <source>
        <dbReference type="SAM" id="SignalP"/>
    </source>
</evidence>
<dbReference type="EMBL" id="FNHG01000016">
    <property type="protein sequence ID" value="SDM63398.1"/>
    <property type="molecule type" value="Genomic_DNA"/>
</dbReference>
<dbReference type="AlphaFoldDB" id="A0A1G9UU62"/>
<dbReference type="STRING" id="144026.SAMN04488568_11665"/>
<organism evidence="3 4">
    <name type="scientific">Maricaulis salignorans</name>
    <dbReference type="NCBI Taxonomy" id="144026"/>
    <lineage>
        <taxon>Bacteria</taxon>
        <taxon>Pseudomonadati</taxon>
        <taxon>Pseudomonadota</taxon>
        <taxon>Alphaproteobacteria</taxon>
        <taxon>Maricaulales</taxon>
        <taxon>Maricaulaceae</taxon>
        <taxon>Maricaulis</taxon>
    </lineage>
</organism>
<dbReference type="Proteomes" id="UP000199759">
    <property type="component" value="Unassembled WGS sequence"/>
</dbReference>
<dbReference type="PANTHER" id="PTHR34406">
    <property type="entry name" value="PROTEIN YCEI"/>
    <property type="match status" value="1"/>
</dbReference>
<evidence type="ECO:0000313" key="4">
    <source>
        <dbReference type="Proteomes" id="UP000199759"/>
    </source>
</evidence>
<protein>
    <submittedName>
        <fullName evidence="3">Polyisoprenoid-binding protein YceI</fullName>
    </submittedName>
</protein>
<name>A0A1G9UU62_9PROT</name>
<dbReference type="Gene3D" id="2.40.128.110">
    <property type="entry name" value="Lipid/polyisoprenoid-binding, YceI-like"/>
    <property type="match status" value="1"/>
</dbReference>
<feature type="signal peptide" evidence="1">
    <location>
        <begin position="1"/>
        <end position="21"/>
    </location>
</feature>
<keyword evidence="1" id="KW-0732">Signal</keyword>
<evidence type="ECO:0000313" key="3">
    <source>
        <dbReference type="EMBL" id="SDM63398.1"/>
    </source>
</evidence>
<keyword evidence="4" id="KW-1185">Reference proteome</keyword>
<dbReference type="Pfam" id="PF04264">
    <property type="entry name" value="YceI"/>
    <property type="match status" value="1"/>
</dbReference>
<gene>
    <name evidence="3" type="ORF">SAMN04488568_11665</name>
</gene>
<evidence type="ECO:0000259" key="2">
    <source>
        <dbReference type="SMART" id="SM00867"/>
    </source>
</evidence>
<dbReference type="SMART" id="SM00867">
    <property type="entry name" value="YceI"/>
    <property type="match status" value="1"/>
</dbReference>
<dbReference type="OrthoDB" id="9811006at2"/>
<dbReference type="SUPFAM" id="SSF101874">
    <property type="entry name" value="YceI-like"/>
    <property type="match status" value="1"/>
</dbReference>
<feature type="chain" id="PRO_5011690232" evidence="1">
    <location>
        <begin position="22"/>
        <end position="197"/>
    </location>
</feature>
<dbReference type="InterPro" id="IPR036761">
    <property type="entry name" value="TTHA0802/YceI-like_sf"/>
</dbReference>
<proteinExistence type="predicted"/>
<feature type="domain" description="Lipid/polyisoprenoid-binding YceI-like" evidence="2">
    <location>
        <begin position="25"/>
        <end position="191"/>
    </location>
</feature>
<sequence>MFRLFLAAAPAALLAFSSASAEPVAYEFDRSHTVVSASWDHQGYSRQSLQFTDYDGTLDLDLETPANSTVDITFNLISGLWAGAGQDAFIGHLNSGDFFDTALTPTAHFVGTGFETEDGETGVMTGDLTMNGQTHPVSLDVTLNNAGETRDGRSKLGFTATGMLVRSQWDMGYAVPYVSDEIDLFISTEMEVPAPAE</sequence>
<reference evidence="3 4" key="1">
    <citation type="submission" date="2016-10" db="EMBL/GenBank/DDBJ databases">
        <authorList>
            <person name="de Groot N.N."/>
        </authorList>
    </citation>
    <scope>NUCLEOTIDE SEQUENCE [LARGE SCALE GENOMIC DNA]</scope>
    <source>
        <strain evidence="3 4">DSM 16077</strain>
    </source>
</reference>